<feature type="domain" description="Molybdopterin dinucleotide-binding" evidence="11">
    <location>
        <begin position="202"/>
        <end position="316"/>
    </location>
</feature>
<dbReference type="AlphaFoldDB" id="X1J809"/>
<name>X1J809_9ZZZZ</name>
<dbReference type="SUPFAM" id="SSF52540">
    <property type="entry name" value="P-loop containing nucleoside triphosphate hydrolases"/>
    <property type="match status" value="1"/>
</dbReference>
<dbReference type="InterPro" id="IPR050612">
    <property type="entry name" value="Prok_Mopterin_Oxidored"/>
</dbReference>
<dbReference type="PANTHER" id="PTHR43742:SF10">
    <property type="entry name" value="TRIMETHYLAMINE-N-OXIDE REDUCTASE 2"/>
    <property type="match status" value="1"/>
</dbReference>
<reference evidence="12" key="1">
    <citation type="journal article" date="2014" name="Front. Microbiol.">
        <title>High frequency of phylogenetically diverse reductive dehalogenase-homologous genes in deep subseafloor sedimentary metagenomes.</title>
        <authorList>
            <person name="Kawai M."/>
            <person name="Futagami T."/>
            <person name="Toyoda A."/>
            <person name="Takaki Y."/>
            <person name="Nishi S."/>
            <person name="Hori S."/>
            <person name="Arai W."/>
            <person name="Tsubouchi T."/>
            <person name="Morono Y."/>
            <person name="Uchiyama I."/>
            <person name="Ito T."/>
            <person name="Fujiyama A."/>
            <person name="Inagaki F."/>
            <person name="Takami H."/>
        </authorList>
    </citation>
    <scope>NUCLEOTIDE SEQUENCE</scope>
    <source>
        <strain evidence="12">Expedition CK06-06</strain>
    </source>
</reference>
<dbReference type="GO" id="GO:0016491">
    <property type="term" value="F:oxidoreductase activity"/>
    <property type="evidence" value="ECO:0007669"/>
    <property type="project" value="UniProtKB-KW"/>
</dbReference>
<dbReference type="InterPro" id="IPR006656">
    <property type="entry name" value="Mopterin_OxRdtase"/>
</dbReference>
<organism evidence="12">
    <name type="scientific">marine sediment metagenome</name>
    <dbReference type="NCBI Taxonomy" id="412755"/>
    <lineage>
        <taxon>unclassified sequences</taxon>
        <taxon>metagenomes</taxon>
        <taxon>ecological metagenomes</taxon>
    </lineage>
</organism>
<comment type="caution">
    <text evidence="12">The sequence shown here is derived from an EMBL/GenBank/DDBJ whole genome shotgun (WGS) entry which is preliminary data.</text>
</comment>
<evidence type="ECO:0000256" key="4">
    <source>
        <dbReference type="ARBA" id="ARBA00022563"/>
    </source>
</evidence>
<evidence type="ECO:0000259" key="11">
    <source>
        <dbReference type="Pfam" id="PF01568"/>
    </source>
</evidence>
<dbReference type="GO" id="GO:0004329">
    <property type="term" value="F:formate-tetrahydrofolate ligase activity"/>
    <property type="evidence" value="ECO:0007669"/>
    <property type="project" value="InterPro"/>
</dbReference>
<evidence type="ECO:0000256" key="2">
    <source>
        <dbReference type="ARBA" id="ARBA00010312"/>
    </source>
</evidence>
<dbReference type="SUPFAM" id="SSF53706">
    <property type="entry name" value="Formate dehydrogenase/DMSO reductase, domains 1-3"/>
    <property type="match status" value="1"/>
</dbReference>
<comment type="cofactor">
    <cofactor evidence="1">
        <name>Mo-bis(molybdopterin guanine dinucleotide)</name>
        <dbReference type="ChEBI" id="CHEBI:60539"/>
    </cofactor>
</comment>
<evidence type="ECO:0000256" key="8">
    <source>
        <dbReference type="ARBA" id="ARBA00022840"/>
    </source>
</evidence>
<evidence type="ECO:0000256" key="3">
    <source>
        <dbReference type="ARBA" id="ARBA00022505"/>
    </source>
</evidence>
<dbReference type="PANTHER" id="PTHR43742">
    <property type="entry name" value="TRIMETHYLAMINE-N-OXIDE REDUCTASE"/>
    <property type="match status" value="1"/>
</dbReference>
<gene>
    <name evidence="12" type="ORF">S06H3_05710</name>
</gene>
<dbReference type="Pfam" id="PF00384">
    <property type="entry name" value="Molybdopterin"/>
    <property type="match status" value="1"/>
</dbReference>
<dbReference type="InterPro" id="IPR006657">
    <property type="entry name" value="MoPterin_dinucl-bd_dom"/>
</dbReference>
<feature type="non-terminal residue" evidence="12">
    <location>
        <position position="1"/>
    </location>
</feature>
<dbReference type="Pfam" id="PF01568">
    <property type="entry name" value="Molydop_binding"/>
    <property type="match status" value="1"/>
</dbReference>
<dbReference type="GO" id="GO:0043546">
    <property type="term" value="F:molybdopterin cofactor binding"/>
    <property type="evidence" value="ECO:0007669"/>
    <property type="project" value="InterPro"/>
</dbReference>
<feature type="non-terminal residue" evidence="12">
    <location>
        <position position="450"/>
    </location>
</feature>
<dbReference type="Gene3D" id="2.40.40.20">
    <property type="match status" value="1"/>
</dbReference>
<comment type="similarity">
    <text evidence="2">Belongs to the prokaryotic molybdopterin-containing oxidoreductase family.</text>
</comment>
<evidence type="ECO:0000313" key="12">
    <source>
        <dbReference type="EMBL" id="GAH90102.1"/>
    </source>
</evidence>
<dbReference type="CDD" id="cd02777">
    <property type="entry name" value="MopB_CT_DMSOR-like"/>
    <property type="match status" value="1"/>
</dbReference>
<dbReference type="GO" id="GO:0006730">
    <property type="term" value="P:one-carbon metabolic process"/>
    <property type="evidence" value="ECO:0007669"/>
    <property type="project" value="UniProtKB-KW"/>
</dbReference>
<dbReference type="GO" id="GO:0009055">
    <property type="term" value="F:electron transfer activity"/>
    <property type="evidence" value="ECO:0007669"/>
    <property type="project" value="TreeGrafter"/>
</dbReference>
<keyword evidence="6" id="KW-0479">Metal-binding</keyword>
<accession>X1J809</accession>
<dbReference type="GO" id="GO:0030151">
    <property type="term" value="F:molybdenum ion binding"/>
    <property type="evidence" value="ECO:0007669"/>
    <property type="project" value="TreeGrafter"/>
</dbReference>
<keyword evidence="3" id="KW-0500">Molybdenum</keyword>
<evidence type="ECO:0000256" key="1">
    <source>
        <dbReference type="ARBA" id="ARBA00001942"/>
    </source>
</evidence>
<keyword evidence="5" id="KW-0436">Ligase</keyword>
<dbReference type="Gene3D" id="3.30.1510.10">
    <property type="entry name" value="Domain 2, N(10)-formyltetrahydrofolate synthetase"/>
    <property type="match status" value="1"/>
</dbReference>
<feature type="domain" description="Molybdopterin oxidoreductase" evidence="10">
    <location>
        <begin position="10"/>
        <end position="82"/>
    </location>
</feature>
<dbReference type="EMBL" id="BARV01002146">
    <property type="protein sequence ID" value="GAH90102.1"/>
    <property type="molecule type" value="Genomic_DNA"/>
</dbReference>
<proteinExistence type="inferred from homology"/>
<sequence length="450" mass="50619">NAYIRALRSEKIEFFMVQHPWLENDCLFADLVLPVNTKFEEADIGADVFSGQFNVVAYERKCIEPLGESRSDYEIVCMIAEKLGLLKEYTEGKSIEEWIKTGFDVSGIRNMISYEELKEKGYFVIPTDPEWKKYSPGLYDFYKDPEKNPLKTPSGKIEFYSQNLAKYFPDDNERPVVPRWIPYGESHQESLLHPKARKYPLLIVSNHPRWRVHSQHDDMTWLREIPTCKVKGPDGYYYEPIWINPLDAVKRGIESGDVVKVYNDRGAVLGGVYVTQRIMPGVIYMDHGARYDPIVPGELDRGGAINTISPRKTTSKNATGMATSGYLVEGLGKRGKNAGGCLRQPSGGPTMNIKGTAAGGGNALLIPMTEFSMGLTGDINDITNAHNLALVALTARMQHERNYDDETLAKRSGMRRLDIDPTRVEMGWVMDFCAQSLRNIIIGIGGRMDG</sequence>
<evidence type="ECO:0008006" key="13">
    <source>
        <dbReference type="Google" id="ProtNLM"/>
    </source>
</evidence>
<dbReference type="Gene3D" id="3.40.50.740">
    <property type="match status" value="1"/>
</dbReference>
<dbReference type="GO" id="GO:0005524">
    <property type="term" value="F:ATP binding"/>
    <property type="evidence" value="ECO:0007669"/>
    <property type="project" value="UniProtKB-KW"/>
</dbReference>
<keyword evidence="8" id="KW-0067">ATP-binding</keyword>
<evidence type="ECO:0000256" key="7">
    <source>
        <dbReference type="ARBA" id="ARBA00022741"/>
    </source>
</evidence>
<dbReference type="InterPro" id="IPR027417">
    <property type="entry name" value="P-loop_NTPase"/>
</dbReference>
<dbReference type="GO" id="GO:0009061">
    <property type="term" value="P:anaerobic respiration"/>
    <property type="evidence" value="ECO:0007669"/>
    <property type="project" value="TreeGrafter"/>
</dbReference>
<evidence type="ECO:0000259" key="10">
    <source>
        <dbReference type="Pfam" id="PF00384"/>
    </source>
</evidence>
<evidence type="ECO:0000256" key="5">
    <source>
        <dbReference type="ARBA" id="ARBA00022598"/>
    </source>
</evidence>
<dbReference type="SUPFAM" id="SSF50692">
    <property type="entry name" value="ADC-like"/>
    <property type="match status" value="1"/>
</dbReference>
<protein>
    <recommendedName>
        <fullName evidence="13">Molybdopterin dinucleotide-binding domain-containing protein</fullName>
    </recommendedName>
</protein>
<dbReference type="GO" id="GO:0030288">
    <property type="term" value="C:outer membrane-bounded periplasmic space"/>
    <property type="evidence" value="ECO:0007669"/>
    <property type="project" value="TreeGrafter"/>
</dbReference>
<dbReference type="Pfam" id="PF01268">
    <property type="entry name" value="FTHFS"/>
    <property type="match status" value="1"/>
</dbReference>
<keyword evidence="9" id="KW-0560">Oxidoreductase</keyword>
<dbReference type="InterPro" id="IPR000559">
    <property type="entry name" value="Formate_THF_ligase"/>
</dbReference>
<dbReference type="InterPro" id="IPR009010">
    <property type="entry name" value="Asp_de-COase-like_dom_sf"/>
</dbReference>
<evidence type="ECO:0000256" key="6">
    <source>
        <dbReference type="ARBA" id="ARBA00022723"/>
    </source>
</evidence>
<keyword evidence="4" id="KW-0554">One-carbon metabolism</keyword>
<keyword evidence="7" id="KW-0547">Nucleotide-binding</keyword>
<evidence type="ECO:0000256" key="9">
    <source>
        <dbReference type="ARBA" id="ARBA00023002"/>
    </source>
</evidence>